<dbReference type="Pfam" id="PF01648">
    <property type="entry name" value="ACPS"/>
    <property type="match status" value="1"/>
</dbReference>
<dbReference type="PANTHER" id="PTHR12215">
    <property type="entry name" value="PHOSPHOPANTETHEINE TRANSFERASE"/>
    <property type="match status" value="1"/>
</dbReference>
<keyword evidence="6" id="KW-1185">Reference proteome</keyword>
<gene>
    <name evidence="5" type="ORF">IDJ75_02965</name>
</gene>
<dbReference type="Gene3D" id="3.90.470.20">
    <property type="entry name" value="4'-phosphopantetheinyl transferase domain"/>
    <property type="match status" value="2"/>
</dbReference>
<evidence type="ECO:0000259" key="4">
    <source>
        <dbReference type="Pfam" id="PF22624"/>
    </source>
</evidence>
<dbReference type="GO" id="GO:0016740">
    <property type="term" value="F:transferase activity"/>
    <property type="evidence" value="ECO:0007669"/>
    <property type="project" value="UniProtKB-KW"/>
</dbReference>
<feature type="domain" description="4'-phosphopantetheinyl transferase N-terminal" evidence="4">
    <location>
        <begin position="43"/>
        <end position="127"/>
    </location>
</feature>
<comment type="caution">
    <text evidence="5">The sequence shown here is derived from an EMBL/GenBank/DDBJ whole genome shotgun (WGS) entry which is preliminary data.</text>
</comment>
<evidence type="ECO:0000313" key="5">
    <source>
        <dbReference type="EMBL" id="MBD1384225.1"/>
    </source>
</evidence>
<dbReference type="SUPFAM" id="SSF56214">
    <property type="entry name" value="4'-phosphopantetheinyl transferase"/>
    <property type="match status" value="2"/>
</dbReference>
<comment type="similarity">
    <text evidence="1">Belongs to the P-Pant transferase superfamily. Gsp/Sfp/HetI/AcpT family.</text>
</comment>
<dbReference type="InterPro" id="IPR055066">
    <property type="entry name" value="AASDHPPT_N"/>
</dbReference>
<organism evidence="5 6">
    <name type="scientific">Mucilaginibacter rigui</name>
    <dbReference type="NCBI Taxonomy" id="534635"/>
    <lineage>
        <taxon>Bacteria</taxon>
        <taxon>Pseudomonadati</taxon>
        <taxon>Bacteroidota</taxon>
        <taxon>Sphingobacteriia</taxon>
        <taxon>Sphingobacteriales</taxon>
        <taxon>Sphingobacteriaceae</taxon>
        <taxon>Mucilaginibacter</taxon>
    </lineage>
</organism>
<dbReference type="RefSeq" id="WP_191174115.1">
    <property type="nucleotide sequence ID" value="NZ_JACWMW010000001.1"/>
</dbReference>
<dbReference type="InterPro" id="IPR050559">
    <property type="entry name" value="P-Pant_transferase_sf"/>
</dbReference>
<name>A0ABR7X3Q3_9SPHI</name>
<evidence type="ECO:0000256" key="1">
    <source>
        <dbReference type="ARBA" id="ARBA00010990"/>
    </source>
</evidence>
<dbReference type="EMBL" id="JACWMW010000001">
    <property type="protein sequence ID" value="MBD1384225.1"/>
    <property type="molecule type" value="Genomic_DNA"/>
</dbReference>
<dbReference type="InterPro" id="IPR037143">
    <property type="entry name" value="4-PPantetheinyl_Trfase_dom_sf"/>
</dbReference>
<evidence type="ECO:0000259" key="3">
    <source>
        <dbReference type="Pfam" id="PF01648"/>
    </source>
</evidence>
<evidence type="ECO:0000256" key="2">
    <source>
        <dbReference type="ARBA" id="ARBA00022679"/>
    </source>
</evidence>
<keyword evidence="2 5" id="KW-0808">Transferase</keyword>
<proteinExistence type="inferred from homology"/>
<dbReference type="PANTHER" id="PTHR12215:SF10">
    <property type="entry name" value="L-AMINOADIPATE-SEMIALDEHYDE DEHYDROGENASE-PHOSPHOPANTETHEINYL TRANSFERASE"/>
    <property type="match status" value="1"/>
</dbReference>
<evidence type="ECO:0000313" key="6">
    <source>
        <dbReference type="Proteomes" id="UP000618754"/>
    </source>
</evidence>
<accession>A0ABR7X3Q3</accession>
<dbReference type="Pfam" id="PF22624">
    <property type="entry name" value="AASDHPPT_N"/>
    <property type="match status" value="1"/>
</dbReference>
<dbReference type="InterPro" id="IPR008278">
    <property type="entry name" value="4-PPantetheinyl_Trfase_dom"/>
</dbReference>
<reference evidence="5 6" key="1">
    <citation type="submission" date="2020-09" db="EMBL/GenBank/DDBJ databases">
        <title>Novel species of Mucilaginibacter isolated from a glacier on the Tibetan Plateau.</title>
        <authorList>
            <person name="Liu Q."/>
            <person name="Xin Y.-H."/>
        </authorList>
    </citation>
    <scope>NUCLEOTIDE SEQUENCE [LARGE SCALE GENOMIC DNA]</scope>
    <source>
        <strain evidence="5 6">CGMCC 1.13878</strain>
    </source>
</reference>
<protein>
    <submittedName>
        <fullName evidence="5">4'-phosphopantetheinyl transferase superfamily protein</fullName>
    </submittedName>
</protein>
<dbReference type="Proteomes" id="UP000618754">
    <property type="component" value="Unassembled WGS sequence"/>
</dbReference>
<sequence length="248" mass="28119">MGTITNRYLIDVLWQDGARQDLVINNNEVHVWRINISQNIKRLEQFEALLTAEETLRAGKYRQQKDTYRFIVSRGAQRVILGRYLNTPPAQLQFVLGDNKKPYLVNENGMILHYNLSHSGDWIVLAVAQLTVGADVEFVDPLFPFQDILEDNFSREEIGRIGTSPDSFFTLWTRKEAILKATGQGLGDHLKITPALDGEHILDASLTGNDKNWLLRSFNIAPGYVSAVVIEDKGLHLIFFDFPKAYSG</sequence>
<feature type="domain" description="4'-phosphopantetheinyl transferase" evidence="3">
    <location>
        <begin position="132"/>
        <end position="190"/>
    </location>
</feature>